<feature type="region of interest" description="Disordered" evidence="1">
    <location>
        <begin position="1"/>
        <end position="26"/>
    </location>
</feature>
<dbReference type="GeneID" id="57276524"/>
<dbReference type="EMBL" id="CP012288">
    <property type="protein sequence ID" value="AMV66912.1"/>
    <property type="molecule type" value="Genomic_DNA"/>
</dbReference>
<organism evidence="2 5">
    <name type="scientific">Pediococcus damnosus</name>
    <dbReference type="NCBI Taxonomy" id="51663"/>
    <lineage>
        <taxon>Bacteria</taxon>
        <taxon>Bacillati</taxon>
        <taxon>Bacillota</taxon>
        <taxon>Bacilli</taxon>
        <taxon>Lactobacillales</taxon>
        <taxon>Lactobacillaceae</taxon>
        <taxon>Pediococcus</taxon>
    </lineage>
</organism>
<name>A0A143AHA8_9LACO</name>
<evidence type="ECO:0000313" key="3">
    <source>
        <dbReference type="EMBL" id="AMV66912.1"/>
    </source>
</evidence>
<dbReference type="Proteomes" id="UP000076405">
    <property type="component" value="Chromosome"/>
</dbReference>
<proteinExistence type="predicted"/>
<evidence type="ECO:0000256" key="1">
    <source>
        <dbReference type="SAM" id="MobiDB-lite"/>
    </source>
</evidence>
<dbReference type="RefSeq" id="WP_046871759.1">
    <property type="nucleotide sequence ID" value="NZ_BAAAXI010000004.1"/>
</dbReference>
<accession>A0A143AHA8</accession>
<dbReference type="OrthoDB" id="2292604at2"/>
<evidence type="ECO:0000313" key="2">
    <source>
        <dbReference type="EMBL" id="AMV63193.1"/>
    </source>
</evidence>
<gene>
    <name evidence="2" type="ORF">ADU70_1723</name>
    <name evidence="3" type="ORF">ADU72_0971</name>
</gene>
<keyword evidence="4" id="KW-1185">Reference proteome</keyword>
<dbReference type="KEGG" id="pdm:ADU72_0971"/>
<evidence type="ECO:0000313" key="5">
    <source>
        <dbReference type="Proteomes" id="UP000076405"/>
    </source>
</evidence>
<dbReference type="AlphaFoldDB" id="A0A143AHA8"/>
<dbReference type="Proteomes" id="UP000076244">
    <property type="component" value="Chromosome"/>
</dbReference>
<evidence type="ECO:0000313" key="4">
    <source>
        <dbReference type="Proteomes" id="UP000076244"/>
    </source>
</evidence>
<sequence>MSKDENDQQDTPKLVSRANNNDSEKPIELQPEYGKYIYGEIIRDFPDMIDYLGRLKFSATSTCIDLLALAQSLRVRINYSSDLDKDFMLYQPKTEAMNRHNVEAVLVVTDKQMTYQNQAWFVAQGLATYILDFAEYIPDFSENKDAMNKWTVFKLAEALLLPNDLVERVVDLSMALNEKTLDKVDQQNHFLVFNAPRTSIITHTAAQLANVPEWLMSQRIEEFYNG</sequence>
<dbReference type="EMBL" id="CP012275">
    <property type="protein sequence ID" value="AMV63193.1"/>
    <property type="molecule type" value="Genomic_DNA"/>
</dbReference>
<reference evidence="4 5" key="1">
    <citation type="journal article" date="2016" name="PLoS ONE">
        <title>The Identification of Novel Diagnostic Marker Genes for the Detection of Beer Spoiling Pediococcus damnosus Strains Using the BlAst Diagnostic Gene findEr.</title>
        <authorList>
            <person name="Behr J."/>
            <person name="Geissler A.J."/>
            <person name="Schmid J."/>
            <person name="Zehe A."/>
            <person name="Vogel R.F."/>
        </authorList>
    </citation>
    <scope>NUCLEOTIDE SEQUENCE [LARGE SCALE GENOMIC DNA]</scope>
    <source>
        <strain evidence="2 5">TMW 2.1533</strain>
        <strain evidence="3 4">TMW 2.1535</strain>
    </source>
</reference>
<protein>
    <submittedName>
        <fullName evidence="2">Uncharacterized protein</fullName>
    </submittedName>
</protein>